<dbReference type="Gene3D" id="3.40.50.11440">
    <property type="match status" value="1"/>
</dbReference>
<sequence>MPYPIFYDVEQTFETSQLDDIAKTVDTVFASFDSSSVKQNARIGITVGSRGIDCIVPLLQAVVRNLKIMGLRPFIIPSMGSHGGSTAEGQTAILAKLGITEESAGCPIVSSIETVSLGTLNEGAEVFVAKDALEADYIFVMNRVKPHTLFHGEVESGLCKMLAIGLGKPRGADNLHNFPLEQVIKPAALRILENITLLAGLAIVENAVEQLHSIRLCTPEDIVKTDSALLSVSSALLPRIPVDSLDLLIIDEMGKNISGTGMDTNVIGTWRRMAGERKPEYKTLVVLNLTPQSQGNAHGIGMADLIPQRLADSIDPTATYANSLTTGVWASGRLPITLPTDKAVIDAALAKAPEHIRAVRITNTLSLQHFWATEAVLDDLAMAGATIHLPCSHPLEFDDAGTLQPFYKLPDKT</sequence>
<organism evidence="2 3">
    <name type="scientific">Halodesulfovibrio aestuarii</name>
    <dbReference type="NCBI Taxonomy" id="126333"/>
    <lineage>
        <taxon>Bacteria</taxon>
        <taxon>Pseudomonadati</taxon>
        <taxon>Thermodesulfobacteriota</taxon>
        <taxon>Desulfovibrionia</taxon>
        <taxon>Desulfovibrionales</taxon>
        <taxon>Desulfovibrionaceae</taxon>
        <taxon>Halodesulfovibrio</taxon>
    </lineage>
</organism>
<dbReference type="GO" id="GO:0050043">
    <property type="term" value="F:lactate racemase activity"/>
    <property type="evidence" value="ECO:0007669"/>
    <property type="project" value="InterPro"/>
</dbReference>
<feature type="domain" description="LarA-like N-terminal" evidence="1">
    <location>
        <begin position="58"/>
        <end position="149"/>
    </location>
</feature>
<dbReference type="Proteomes" id="UP000184001">
    <property type="component" value="Unassembled WGS sequence"/>
</dbReference>
<name>A0A8G2CBL9_9BACT</name>
<evidence type="ECO:0000259" key="1">
    <source>
        <dbReference type="Pfam" id="PF09861"/>
    </source>
</evidence>
<dbReference type="EMBL" id="FQZR01000008">
    <property type="protein sequence ID" value="SHJ60113.1"/>
    <property type="molecule type" value="Genomic_DNA"/>
</dbReference>
<dbReference type="Pfam" id="PF09861">
    <property type="entry name" value="Lar_N"/>
    <property type="match status" value="1"/>
</dbReference>
<dbReference type="InterPro" id="IPR018657">
    <property type="entry name" value="LarA-like_N"/>
</dbReference>
<evidence type="ECO:0000313" key="3">
    <source>
        <dbReference type="Proteomes" id="UP000184001"/>
    </source>
</evidence>
<protein>
    <recommendedName>
        <fullName evidence="1">LarA-like N-terminal domain-containing protein</fullName>
    </recommendedName>
</protein>
<proteinExistence type="predicted"/>
<accession>A0A8G2CBL9</accession>
<dbReference type="RefSeq" id="WP_019999396.1">
    <property type="nucleotide sequence ID" value="NZ_CP192219.1"/>
</dbReference>
<gene>
    <name evidence="2" type="ORF">SAMN05660830_02796</name>
</gene>
<comment type="caution">
    <text evidence="2">The sequence shown here is derived from an EMBL/GenBank/DDBJ whole genome shotgun (WGS) entry which is preliminary data.</text>
</comment>
<dbReference type="AlphaFoldDB" id="A0A8G2CBL9"/>
<evidence type="ECO:0000313" key="2">
    <source>
        <dbReference type="EMBL" id="SHJ60113.1"/>
    </source>
</evidence>
<reference evidence="2 3" key="1">
    <citation type="submission" date="2016-11" db="EMBL/GenBank/DDBJ databases">
        <authorList>
            <person name="Varghese N."/>
            <person name="Submissions S."/>
        </authorList>
    </citation>
    <scope>NUCLEOTIDE SEQUENCE [LARGE SCALE GENOMIC DNA]</scope>
    <source>
        <strain evidence="2 3">DSM 17919</strain>
    </source>
</reference>